<keyword evidence="1" id="KW-1133">Transmembrane helix</keyword>
<keyword evidence="3" id="KW-1185">Reference proteome</keyword>
<proteinExistence type="predicted"/>
<name>A0A4R9K0D4_9LEPT</name>
<organism evidence="2 3">
    <name type="scientific">Leptospira ognonensis</name>
    <dbReference type="NCBI Taxonomy" id="2484945"/>
    <lineage>
        <taxon>Bacteria</taxon>
        <taxon>Pseudomonadati</taxon>
        <taxon>Spirochaetota</taxon>
        <taxon>Spirochaetia</taxon>
        <taxon>Leptospirales</taxon>
        <taxon>Leptospiraceae</taxon>
        <taxon>Leptospira</taxon>
    </lineage>
</organism>
<reference evidence="2" key="1">
    <citation type="journal article" date="2019" name="PLoS Negl. Trop. Dis.">
        <title>Revisiting the worldwide diversity of Leptospira species in the environment.</title>
        <authorList>
            <person name="Vincent A.T."/>
            <person name="Schiettekatte O."/>
            <person name="Bourhy P."/>
            <person name="Veyrier F.J."/>
            <person name="Picardeau M."/>
        </authorList>
    </citation>
    <scope>NUCLEOTIDE SEQUENCE [LARGE SCALE GENOMIC DNA]</scope>
    <source>
        <strain evidence="2">201702476</strain>
    </source>
</reference>
<accession>A0A4R9K0D4</accession>
<comment type="caution">
    <text evidence="2">The sequence shown here is derived from an EMBL/GenBank/DDBJ whole genome shotgun (WGS) entry which is preliminary data.</text>
</comment>
<sequence>MIRRVYWHLWKHSRIGIAILALLAIGGLITIESCKVKKEQPYYKKKMQAAKLAKRAFSAIRPELLKLKKPDYLELDPANTGLIGDFLSPVTSNSGSLTAKQTSINPNFAAVFVQLLKKAGVEDGDTIAVAMSGSFPAMNICAYAAFETLKLKVIIVGSVSASQYGANHPKFLWLDMESVFIEDSIFTTKTNFASLGGTQDKGIGMSAEGKSLLLAGIKRNKVALLTPTSFEDSIKQRMEIYTKFAGTKPIKAFVNVGGGTTILGTSLGKQIYKSGLIKQLPEDVNPPNSVLKSFLEKDIPVINFIQIESLARKFGLPLTPKITPNPGEGKVFLQEEYNPYLCLLVLAYLFLGLYGITKRGWGQNPIDFQLPQTVRRKEGK</sequence>
<feature type="transmembrane region" description="Helical" evidence="1">
    <location>
        <begin position="337"/>
        <end position="356"/>
    </location>
</feature>
<gene>
    <name evidence="2" type="primary">pgsW</name>
    <name evidence="2" type="ORF">EHQ58_09305</name>
</gene>
<dbReference type="RefSeq" id="WP_135623629.1">
    <property type="nucleotide sequence ID" value="NZ_RQGD01000025.1"/>
</dbReference>
<evidence type="ECO:0000313" key="2">
    <source>
        <dbReference type="EMBL" id="TGL59103.1"/>
    </source>
</evidence>
<dbReference type="Proteomes" id="UP000297693">
    <property type="component" value="Unassembled WGS sequence"/>
</dbReference>
<dbReference type="AlphaFoldDB" id="A0A4R9K0D4"/>
<dbReference type="NCBIfam" id="TIGR04332">
    <property type="entry name" value="gamma_Glu_sys"/>
    <property type="match status" value="1"/>
</dbReference>
<dbReference type="EMBL" id="RQGD01000025">
    <property type="protein sequence ID" value="TGL59103.1"/>
    <property type="molecule type" value="Genomic_DNA"/>
</dbReference>
<evidence type="ECO:0000256" key="1">
    <source>
        <dbReference type="SAM" id="Phobius"/>
    </source>
</evidence>
<dbReference type="OrthoDB" id="6233025at2"/>
<evidence type="ECO:0000313" key="3">
    <source>
        <dbReference type="Proteomes" id="UP000297693"/>
    </source>
</evidence>
<protein>
    <submittedName>
        <fullName evidence="2">Poly-gamma-glutamate system protein</fullName>
    </submittedName>
</protein>
<dbReference type="InterPro" id="IPR027602">
    <property type="entry name" value="PGA_system"/>
</dbReference>
<keyword evidence="1" id="KW-0472">Membrane</keyword>
<keyword evidence="1" id="KW-0812">Transmembrane</keyword>